<feature type="compositionally biased region" description="Low complexity" evidence="1">
    <location>
        <begin position="32"/>
        <end position="49"/>
    </location>
</feature>
<dbReference type="RefSeq" id="WP_252620002.1">
    <property type="nucleotide sequence ID" value="NZ_CP099490.1"/>
</dbReference>
<keyword evidence="2" id="KW-0732">Signal</keyword>
<proteinExistence type="predicted"/>
<feature type="compositionally biased region" description="Low complexity" evidence="1">
    <location>
        <begin position="56"/>
        <end position="65"/>
    </location>
</feature>
<feature type="chain" id="PRO_5046682543" evidence="2">
    <location>
        <begin position="25"/>
        <end position="417"/>
    </location>
</feature>
<reference evidence="4" key="1">
    <citation type="submission" date="2022-06" db="EMBL/GenBank/DDBJ databases">
        <title>Ornithinimicrobium JY.X270.</title>
        <authorList>
            <person name="Huang Y."/>
        </authorList>
    </citation>
    <scope>NUCLEOTIDE SEQUENCE</scope>
    <source>
        <strain evidence="4">JY.X270</strain>
    </source>
</reference>
<evidence type="ECO:0000259" key="3">
    <source>
        <dbReference type="Pfam" id="PF07995"/>
    </source>
</evidence>
<feature type="signal peptide" evidence="2">
    <location>
        <begin position="1"/>
        <end position="24"/>
    </location>
</feature>
<dbReference type="PANTHER" id="PTHR19328">
    <property type="entry name" value="HEDGEHOG-INTERACTING PROTEIN"/>
    <property type="match status" value="1"/>
</dbReference>
<dbReference type="PANTHER" id="PTHR19328:SF13">
    <property type="entry name" value="HIPL1 PROTEIN"/>
    <property type="match status" value="1"/>
</dbReference>
<dbReference type="Pfam" id="PF07995">
    <property type="entry name" value="GSDH"/>
    <property type="match status" value="1"/>
</dbReference>
<dbReference type="SUPFAM" id="SSF50952">
    <property type="entry name" value="Soluble quinoprotein glucose dehydrogenase"/>
    <property type="match status" value="1"/>
</dbReference>
<dbReference type="InterPro" id="IPR011042">
    <property type="entry name" value="6-blade_b-propeller_TolB-like"/>
</dbReference>
<dbReference type="EMBL" id="CP099490">
    <property type="protein sequence ID" value="USQ75576.1"/>
    <property type="molecule type" value="Genomic_DNA"/>
</dbReference>
<evidence type="ECO:0000256" key="2">
    <source>
        <dbReference type="SAM" id="SignalP"/>
    </source>
</evidence>
<feature type="region of interest" description="Disordered" evidence="1">
    <location>
        <begin position="26"/>
        <end position="65"/>
    </location>
</feature>
<gene>
    <name evidence="4" type="ORF">NF557_13280</name>
</gene>
<sequence>MATVTRRPPTVLLAAIAVGSMVGACSSDVDRTPATPAAATAGETPTRGTMTNDGSQTDTPDQTPTTAEAVQVVATGFEVPWGLVALDDGSLLVGERDTAEVFHVVPGADPERVTIVPGVSPGGEGGLLGLAVPADSSWHEGEPGEFFAYATTDTDNRVLRVEPGVVTGDGREEPSVEVVLEGIPKAGNHNGGRIEFGPDGHLYVTTGDASDGAQAQDGQSLAGKILRITPSGEPAPDNPDPSSPIWSLGHRNVQGLDWDQAGRLWASEFGQNALDELNLIHPGDNFGWPQFEGPGGEPAFSDPVISWPTSEASPSGLAVGRDGSVYVAALRGQSLWRVPVQDRGTGTDRASVTVGEPERLLEGEFGRLRSVVSGVDGKLWVLTSNTFRGDPAEEDDRLLLIPDPAALAPSTQVAPAG</sequence>
<evidence type="ECO:0000256" key="1">
    <source>
        <dbReference type="SAM" id="MobiDB-lite"/>
    </source>
</evidence>
<evidence type="ECO:0000313" key="5">
    <source>
        <dbReference type="Proteomes" id="UP001056535"/>
    </source>
</evidence>
<dbReference type="PROSITE" id="PS51257">
    <property type="entry name" value="PROKAR_LIPOPROTEIN"/>
    <property type="match status" value="1"/>
</dbReference>
<name>A0ABY4YGB9_9MICO</name>
<dbReference type="InterPro" id="IPR012938">
    <property type="entry name" value="Glc/Sorbosone_DH"/>
</dbReference>
<keyword evidence="5" id="KW-1185">Reference proteome</keyword>
<feature type="domain" description="Glucose/Sorbosone dehydrogenase" evidence="3">
    <location>
        <begin position="77"/>
        <end position="385"/>
    </location>
</feature>
<accession>A0ABY4YGB9</accession>
<protein>
    <submittedName>
        <fullName evidence="4">PQQ-dependent sugar dehydrogenase</fullName>
    </submittedName>
</protein>
<dbReference type="Proteomes" id="UP001056535">
    <property type="component" value="Chromosome"/>
</dbReference>
<organism evidence="4 5">
    <name type="scientific">Ornithinimicrobium cryptoxanthini</name>
    <dbReference type="NCBI Taxonomy" id="2934161"/>
    <lineage>
        <taxon>Bacteria</taxon>
        <taxon>Bacillati</taxon>
        <taxon>Actinomycetota</taxon>
        <taxon>Actinomycetes</taxon>
        <taxon>Micrococcales</taxon>
        <taxon>Ornithinimicrobiaceae</taxon>
        <taxon>Ornithinimicrobium</taxon>
    </lineage>
</organism>
<evidence type="ECO:0000313" key="4">
    <source>
        <dbReference type="EMBL" id="USQ75576.1"/>
    </source>
</evidence>
<dbReference type="InterPro" id="IPR011041">
    <property type="entry name" value="Quinoprot_gluc/sorb_DH_b-prop"/>
</dbReference>
<dbReference type="Gene3D" id="2.120.10.30">
    <property type="entry name" value="TolB, C-terminal domain"/>
    <property type="match status" value="1"/>
</dbReference>